<dbReference type="SUPFAM" id="SSF54637">
    <property type="entry name" value="Thioesterase/thiol ester dehydrase-isomerase"/>
    <property type="match status" value="1"/>
</dbReference>
<dbReference type="Pfam" id="PF09500">
    <property type="entry name" value="YiiD_C"/>
    <property type="match status" value="1"/>
</dbReference>
<dbReference type="Proteomes" id="UP001548189">
    <property type="component" value="Unassembled WGS sequence"/>
</dbReference>
<comment type="caution">
    <text evidence="1">The sequence shown here is derived from an EMBL/GenBank/DDBJ whole genome shotgun (WGS) entry which is preliminary data.</text>
</comment>
<protein>
    <submittedName>
        <fullName evidence="1">YiiD C-terminal domain-containing protein</fullName>
    </submittedName>
</protein>
<organism evidence="1 2">
    <name type="scientific">Aliikangiella maris</name>
    <dbReference type="NCBI Taxonomy" id="3162458"/>
    <lineage>
        <taxon>Bacteria</taxon>
        <taxon>Pseudomonadati</taxon>
        <taxon>Pseudomonadota</taxon>
        <taxon>Gammaproteobacteria</taxon>
        <taxon>Oceanospirillales</taxon>
        <taxon>Pleioneaceae</taxon>
        <taxon>Aliikangiella</taxon>
    </lineage>
</organism>
<reference evidence="1 2" key="1">
    <citation type="submission" date="2024-06" db="EMBL/GenBank/DDBJ databases">
        <authorList>
            <person name="Li F."/>
        </authorList>
    </citation>
    <scope>NUCLEOTIDE SEQUENCE [LARGE SCALE GENOMIC DNA]</scope>
    <source>
        <strain evidence="1 2">GXAS 311</strain>
    </source>
</reference>
<dbReference type="EMBL" id="JBEVCJ010000025">
    <property type="protein sequence ID" value="MET1256702.1"/>
    <property type="molecule type" value="Genomic_DNA"/>
</dbReference>
<keyword evidence="2" id="KW-1185">Reference proteome</keyword>
<dbReference type="Gene3D" id="3.10.129.10">
    <property type="entry name" value="Hotdog Thioesterase"/>
    <property type="match status" value="1"/>
</dbReference>
<proteinExistence type="predicted"/>
<evidence type="ECO:0000313" key="1">
    <source>
        <dbReference type="EMBL" id="MET1256702.1"/>
    </source>
</evidence>
<dbReference type="InterPro" id="IPR029069">
    <property type="entry name" value="HotDog_dom_sf"/>
</dbReference>
<dbReference type="InterPro" id="IPR012660">
    <property type="entry name" value="YiiD_C"/>
</dbReference>
<gene>
    <name evidence="1" type="ORF">ABVT43_16290</name>
</gene>
<name>A0ABV2BYR3_9GAMM</name>
<evidence type="ECO:0000313" key="2">
    <source>
        <dbReference type="Proteomes" id="UP001548189"/>
    </source>
</evidence>
<sequence>MKNKYEKLVHETIPVSKAIGWQISLLDSLSIKTITQLSPNINIHGTVFAGSIYAAGMATGWTLLKCWYDKQGYQAELVAAEGNIKYFEPITQDFVSSANINIHAEQFVKLVDRLKTNKSCGFKQEVEITCKEVICAIMTIQFVFKCT</sequence>
<accession>A0ABV2BYR3</accession>